<protein>
    <submittedName>
        <fullName evidence="3">Uncharacterized protein</fullName>
    </submittedName>
</protein>
<evidence type="ECO:0000313" key="3">
    <source>
        <dbReference type="EMBL" id="AQS83841.1"/>
    </source>
</evidence>
<dbReference type="InterPro" id="IPR052932">
    <property type="entry name" value="OprB_Porin"/>
</dbReference>
<evidence type="ECO:0000256" key="1">
    <source>
        <dbReference type="ARBA" id="ARBA00008769"/>
    </source>
</evidence>
<evidence type="ECO:0000313" key="4">
    <source>
        <dbReference type="Proteomes" id="UP000188937"/>
    </source>
</evidence>
<name>A0A1U9KDG6_ACEAC</name>
<dbReference type="AlphaFoldDB" id="A0A1U9KDG6"/>
<dbReference type="GO" id="GO:0016020">
    <property type="term" value="C:membrane"/>
    <property type="evidence" value="ECO:0007669"/>
    <property type="project" value="InterPro"/>
</dbReference>
<dbReference type="InterPro" id="IPR007049">
    <property type="entry name" value="Carb-sel_porin_OprB"/>
</dbReference>
<dbReference type="KEGG" id="aace:A0U92_02570"/>
<comment type="similarity">
    <text evidence="1 2">Belongs to the OprB family.</text>
</comment>
<accession>A0A1U9KDG6</accession>
<sequence length="437" mass="48152">MNEPEQSPLITLAKELGVRDFVHNLASKGVYFNGYYSGMTYSQAAGGRKKGTGFLNDFAYGMDLDLQRLIGLDGARIHIVLDSRFGAFNSGLNNFSGSGMGYQGGFIGPSNQTRLAEFTYEQNLFKGLLNIRVGRIASTANLTNLPTDCQFITFLCGNPGGWSFNANQSHWPFATWGGLVTIKPAKNYYVKTGAFSDNSWGEKRTGFPFSGDWSESNADGTFIPLEGGYSSSYATEAYPKKYSVGFYYDSHNFTDMYYNTQDMPMAFYGGSPKKNGAHTEVYFEFMQTLWKPSRQSHEDLQIFGGTYLGSSGHPMVNAYYTLGLLKHGTFPGRHHDYGGIVGVASVFNQRVTNALNAHLEAAGERGNFTRSTEGLEVVYGAELLPGVLLRPYMDVIFHPDQQFSSAPNPNLTYSVGGGAQIMIKFNEAFDAPELQPF</sequence>
<dbReference type="PANTHER" id="PTHR37944:SF1">
    <property type="entry name" value="PORIN B"/>
    <property type="match status" value="1"/>
</dbReference>
<evidence type="ECO:0000256" key="2">
    <source>
        <dbReference type="RuleBase" id="RU363072"/>
    </source>
</evidence>
<dbReference type="GO" id="GO:0015288">
    <property type="term" value="F:porin activity"/>
    <property type="evidence" value="ECO:0007669"/>
    <property type="project" value="InterPro"/>
</dbReference>
<dbReference type="Proteomes" id="UP000188937">
    <property type="component" value="Chromosome"/>
</dbReference>
<dbReference type="InterPro" id="IPR038673">
    <property type="entry name" value="OprB_sf"/>
</dbReference>
<reference evidence="3 4" key="1">
    <citation type="submission" date="2016-03" db="EMBL/GenBank/DDBJ databases">
        <title>Acetic acid bacteria sequencing.</title>
        <authorList>
            <person name="Brandt J."/>
            <person name="Jakob F."/>
            <person name="Vogel R.F."/>
        </authorList>
    </citation>
    <scope>NUCLEOTIDE SEQUENCE [LARGE SCALE GENOMIC DNA]</scope>
    <source>
        <strain evidence="3 4">TMW2.1153</strain>
    </source>
</reference>
<dbReference type="STRING" id="435.A0U92_02570"/>
<proteinExistence type="inferred from homology"/>
<gene>
    <name evidence="3" type="ORF">A0U92_02570</name>
</gene>
<keyword evidence="4" id="KW-1185">Reference proteome</keyword>
<dbReference type="Pfam" id="PF04966">
    <property type="entry name" value="OprB"/>
    <property type="match status" value="1"/>
</dbReference>
<organism evidence="3 4">
    <name type="scientific">Acetobacter aceti</name>
    <dbReference type="NCBI Taxonomy" id="435"/>
    <lineage>
        <taxon>Bacteria</taxon>
        <taxon>Pseudomonadati</taxon>
        <taxon>Pseudomonadota</taxon>
        <taxon>Alphaproteobacteria</taxon>
        <taxon>Acetobacterales</taxon>
        <taxon>Acetobacteraceae</taxon>
        <taxon>Acetobacter</taxon>
        <taxon>Acetobacter subgen. Acetobacter</taxon>
    </lineage>
</organism>
<dbReference type="GO" id="GO:0008643">
    <property type="term" value="P:carbohydrate transport"/>
    <property type="evidence" value="ECO:0007669"/>
    <property type="project" value="InterPro"/>
</dbReference>
<dbReference type="EMBL" id="CP014692">
    <property type="protein sequence ID" value="AQS83841.1"/>
    <property type="molecule type" value="Genomic_DNA"/>
</dbReference>
<dbReference type="Gene3D" id="2.40.160.180">
    <property type="entry name" value="Carbohydrate-selective porin OprB"/>
    <property type="match status" value="1"/>
</dbReference>
<dbReference type="PANTHER" id="PTHR37944">
    <property type="entry name" value="PORIN B"/>
    <property type="match status" value="1"/>
</dbReference>